<protein>
    <submittedName>
        <fullName evidence="8">Efflux RND transporter periplasmic adaptor subunit</fullName>
    </submittedName>
</protein>
<keyword evidence="5" id="KW-0732">Signal</keyword>
<evidence type="ECO:0000313" key="8">
    <source>
        <dbReference type="EMBL" id="MFC5457191.1"/>
    </source>
</evidence>
<keyword evidence="9" id="KW-1185">Reference proteome</keyword>
<dbReference type="Gene3D" id="2.40.420.20">
    <property type="match status" value="1"/>
</dbReference>
<evidence type="ECO:0000256" key="2">
    <source>
        <dbReference type="ARBA" id="ARBA00022448"/>
    </source>
</evidence>
<dbReference type="PANTHER" id="PTHR30097:SF4">
    <property type="entry name" value="SLR6042 PROTEIN"/>
    <property type="match status" value="1"/>
</dbReference>
<keyword evidence="2" id="KW-0813">Transport</keyword>
<sequence length="374" mass="40314">MKRFFLSLLLVLPALFLRAADSGRADNLIILDPAAVANLQLEYTEAEETTFEDTVFALGAIEVLPGKKAIVSSRIPGRAYSVLVIPHQEVRQGDEVAWVESRQPGDPPPVVKLEAPISGLVSKVQIAQGQPLSPDDALVEIVDLSIIEANAHVPQHFAGKLAKGQTAHIRVPSLPDKVFEARLEHIAAEADEATGTIEAAFHVANPQKLLRPGMKAEFNIVVSKREGVMSIPRTAVQGDVAERFVYIKDYELKNAFLKSPVVVGAQNDQFVEVKEGLLPGDEVVTRGAYALGFAGKGSVSLKEAMDAAHGHPHAEDGSELSAEDLQKQHDHEDGDDHAHAKGWTQATTFFAATSALLLVLLILSILQKRNPAAL</sequence>
<feature type="domain" description="CusB-like beta-barrel" evidence="6">
    <location>
        <begin position="150"/>
        <end position="220"/>
    </location>
</feature>
<dbReference type="EMBL" id="JBHSMQ010000009">
    <property type="protein sequence ID" value="MFC5457191.1"/>
    <property type="molecule type" value="Genomic_DNA"/>
</dbReference>
<evidence type="ECO:0000256" key="5">
    <source>
        <dbReference type="SAM" id="SignalP"/>
    </source>
</evidence>
<dbReference type="Pfam" id="PF25954">
    <property type="entry name" value="Beta-barrel_RND_2"/>
    <property type="match status" value="1"/>
</dbReference>
<dbReference type="PANTHER" id="PTHR30097">
    <property type="entry name" value="CATION EFFLUX SYSTEM PROTEIN CUSB"/>
    <property type="match status" value="1"/>
</dbReference>
<dbReference type="InterPro" id="IPR051909">
    <property type="entry name" value="MFP_Cation_Efflux"/>
</dbReference>
<dbReference type="Pfam" id="PF25975">
    <property type="entry name" value="CzcB_C"/>
    <property type="match status" value="1"/>
</dbReference>
<name>A0ABW0KX61_9BACT</name>
<evidence type="ECO:0000256" key="4">
    <source>
        <dbReference type="SAM" id="Phobius"/>
    </source>
</evidence>
<feature type="region of interest" description="Disordered" evidence="3">
    <location>
        <begin position="304"/>
        <end position="339"/>
    </location>
</feature>
<feature type="compositionally biased region" description="Basic and acidic residues" evidence="3">
    <location>
        <begin position="304"/>
        <end position="316"/>
    </location>
</feature>
<dbReference type="Gene3D" id="2.40.30.170">
    <property type="match status" value="1"/>
</dbReference>
<gene>
    <name evidence="8" type="ORF">ACFQDI_20145</name>
</gene>
<evidence type="ECO:0000259" key="6">
    <source>
        <dbReference type="Pfam" id="PF25954"/>
    </source>
</evidence>
<evidence type="ECO:0000256" key="1">
    <source>
        <dbReference type="ARBA" id="ARBA00009477"/>
    </source>
</evidence>
<comment type="similarity">
    <text evidence="1">Belongs to the membrane fusion protein (MFP) (TC 8.A.1) family.</text>
</comment>
<dbReference type="SUPFAM" id="SSF111369">
    <property type="entry name" value="HlyD-like secretion proteins"/>
    <property type="match status" value="1"/>
</dbReference>
<reference evidence="9" key="1">
    <citation type="journal article" date="2019" name="Int. J. Syst. Evol. Microbiol.">
        <title>The Global Catalogue of Microorganisms (GCM) 10K type strain sequencing project: providing services to taxonomists for standard genome sequencing and annotation.</title>
        <authorList>
            <consortium name="The Broad Institute Genomics Platform"/>
            <consortium name="The Broad Institute Genome Sequencing Center for Infectious Disease"/>
            <person name="Wu L."/>
            <person name="Ma J."/>
        </authorList>
    </citation>
    <scope>NUCLEOTIDE SEQUENCE [LARGE SCALE GENOMIC DNA]</scope>
    <source>
        <strain evidence="9">CGMCC 4.1469</strain>
    </source>
</reference>
<dbReference type="NCBIfam" id="TIGR01730">
    <property type="entry name" value="RND_mfp"/>
    <property type="match status" value="1"/>
</dbReference>
<feature type="domain" description="CzcB-like C-terminal circularly permuted SH3-like" evidence="7">
    <location>
        <begin position="230"/>
        <end position="291"/>
    </location>
</feature>
<keyword evidence="4" id="KW-0472">Membrane</keyword>
<dbReference type="InterPro" id="IPR058792">
    <property type="entry name" value="Beta-barrel_RND_2"/>
</dbReference>
<evidence type="ECO:0000259" key="7">
    <source>
        <dbReference type="Pfam" id="PF25975"/>
    </source>
</evidence>
<comment type="caution">
    <text evidence="8">The sequence shown here is derived from an EMBL/GenBank/DDBJ whole genome shotgun (WGS) entry which is preliminary data.</text>
</comment>
<dbReference type="Proteomes" id="UP001596052">
    <property type="component" value="Unassembled WGS sequence"/>
</dbReference>
<feature type="signal peptide" evidence="5">
    <location>
        <begin position="1"/>
        <end position="19"/>
    </location>
</feature>
<evidence type="ECO:0000313" key="9">
    <source>
        <dbReference type="Proteomes" id="UP001596052"/>
    </source>
</evidence>
<evidence type="ECO:0000256" key="3">
    <source>
        <dbReference type="SAM" id="MobiDB-lite"/>
    </source>
</evidence>
<accession>A0ABW0KX61</accession>
<dbReference type="InterPro" id="IPR058649">
    <property type="entry name" value="CzcB_C"/>
</dbReference>
<feature type="compositionally biased region" description="Basic and acidic residues" evidence="3">
    <location>
        <begin position="324"/>
        <end position="339"/>
    </location>
</feature>
<organism evidence="8 9">
    <name type="scientific">Prosthecobacter fluviatilis</name>
    <dbReference type="NCBI Taxonomy" id="445931"/>
    <lineage>
        <taxon>Bacteria</taxon>
        <taxon>Pseudomonadati</taxon>
        <taxon>Verrucomicrobiota</taxon>
        <taxon>Verrucomicrobiia</taxon>
        <taxon>Verrucomicrobiales</taxon>
        <taxon>Verrucomicrobiaceae</taxon>
        <taxon>Prosthecobacter</taxon>
    </lineage>
</organism>
<keyword evidence="4" id="KW-0812">Transmembrane</keyword>
<feature type="transmembrane region" description="Helical" evidence="4">
    <location>
        <begin position="349"/>
        <end position="366"/>
    </location>
</feature>
<keyword evidence="4" id="KW-1133">Transmembrane helix</keyword>
<feature type="chain" id="PRO_5045929077" evidence="5">
    <location>
        <begin position="20"/>
        <end position="374"/>
    </location>
</feature>
<dbReference type="RefSeq" id="WP_377170218.1">
    <property type="nucleotide sequence ID" value="NZ_JBHSMQ010000009.1"/>
</dbReference>
<proteinExistence type="inferred from homology"/>
<dbReference type="InterPro" id="IPR006143">
    <property type="entry name" value="RND_pump_MFP"/>
</dbReference>
<dbReference type="Gene3D" id="2.40.50.100">
    <property type="match status" value="1"/>
</dbReference>